<feature type="non-terminal residue" evidence="4">
    <location>
        <position position="95"/>
    </location>
</feature>
<keyword evidence="2" id="KW-0479">Metal-binding</keyword>
<gene>
    <name evidence="4" type="ORF">JEQ12_017257</name>
</gene>
<proteinExistence type="predicted"/>
<dbReference type="GO" id="GO:0004745">
    <property type="term" value="F:all-trans-retinol dehydrogenase (NAD+) activity"/>
    <property type="evidence" value="ECO:0007669"/>
    <property type="project" value="TreeGrafter"/>
</dbReference>
<dbReference type="GO" id="GO:0042573">
    <property type="term" value="P:retinoic acid metabolic process"/>
    <property type="evidence" value="ECO:0007669"/>
    <property type="project" value="TreeGrafter"/>
</dbReference>
<protein>
    <recommendedName>
        <fullName evidence="6">Alcohol dehydrogenase-like C-terminal domain-containing protein</fullName>
    </recommendedName>
</protein>
<dbReference type="GO" id="GO:0008270">
    <property type="term" value="F:zinc ion binding"/>
    <property type="evidence" value="ECO:0007669"/>
    <property type="project" value="TreeGrafter"/>
</dbReference>
<dbReference type="GO" id="GO:0005829">
    <property type="term" value="C:cytosol"/>
    <property type="evidence" value="ECO:0007669"/>
    <property type="project" value="TreeGrafter"/>
</dbReference>
<reference evidence="4 5" key="1">
    <citation type="submission" date="2020-12" db="EMBL/GenBank/DDBJ databases">
        <title>De novo assembly of Tibetan sheep genome.</title>
        <authorList>
            <person name="Li X."/>
        </authorList>
    </citation>
    <scope>NUCLEOTIDE SEQUENCE [LARGE SCALE GENOMIC DNA]</scope>
    <source>
        <tissue evidence="4">Heart</tissue>
    </source>
</reference>
<sequence>MGCKSAGASRIVGADLSKDKFEKAVAVGAAECINPKDFTKPVSEVLSEMTGDTMGYRFEVIRHLETMVLWKEKRLGLTLTVVYVSGDLDKSYSSQ</sequence>
<dbReference type="Gene3D" id="3.40.50.720">
    <property type="entry name" value="NAD(P)-binding Rossmann-like Domain"/>
    <property type="match status" value="1"/>
</dbReference>
<dbReference type="PANTHER" id="PTHR43880:SF2">
    <property type="entry name" value="ALL-TRANS-RETINOL DEHYDROGENASE [NAD(+)] ADH7"/>
    <property type="match status" value="1"/>
</dbReference>
<dbReference type="GO" id="GO:0042572">
    <property type="term" value="P:retinol metabolic process"/>
    <property type="evidence" value="ECO:0007669"/>
    <property type="project" value="TreeGrafter"/>
</dbReference>
<evidence type="ECO:0000256" key="1">
    <source>
        <dbReference type="ARBA" id="ARBA00001947"/>
    </source>
</evidence>
<dbReference type="Proteomes" id="UP000664991">
    <property type="component" value="Unassembled WGS sequence"/>
</dbReference>
<dbReference type="InterPro" id="IPR036291">
    <property type="entry name" value="NAD(P)-bd_dom_sf"/>
</dbReference>
<comment type="cofactor">
    <cofactor evidence="1">
        <name>Zn(2+)</name>
        <dbReference type="ChEBI" id="CHEBI:29105"/>
    </cofactor>
</comment>
<evidence type="ECO:0000313" key="5">
    <source>
        <dbReference type="Proteomes" id="UP000664991"/>
    </source>
</evidence>
<dbReference type="EMBL" id="JAEMGP010000006">
    <property type="protein sequence ID" value="KAG5207493.1"/>
    <property type="molecule type" value="Genomic_DNA"/>
</dbReference>
<accession>A0A836AE60</accession>
<comment type="caution">
    <text evidence="4">The sequence shown here is derived from an EMBL/GenBank/DDBJ whole genome shotgun (WGS) entry which is preliminary data.</text>
</comment>
<name>A0A836AE60_SHEEP</name>
<evidence type="ECO:0008006" key="6">
    <source>
        <dbReference type="Google" id="ProtNLM"/>
    </source>
</evidence>
<dbReference type="PANTHER" id="PTHR43880">
    <property type="entry name" value="ALCOHOL DEHYDROGENASE"/>
    <property type="match status" value="1"/>
</dbReference>
<evidence type="ECO:0000256" key="3">
    <source>
        <dbReference type="ARBA" id="ARBA00022833"/>
    </source>
</evidence>
<organism evidence="4 5">
    <name type="scientific">Ovis aries</name>
    <name type="common">Sheep</name>
    <dbReference type="NCBI Taxonomy" id="9940"/>
    <lineage>
        <taxon>Eukaryota</taxon>
        <taxon>Metazoa</taxon>
        <taxon>Chordata</taxon>
        <taxon>Craniata</taxon>
        <taxon>Vertebrata</taxon>
        <taxon>Euteleostomi</taxon>
        <taxon>Mammalia</taxon>
        <taxon>Eutheria</taxon>
        <taxon>Laurasiatheria</taxon>
        <taxon>Artiodactyla</taxon>
        <taxon>Ruminantia</taxon>
        <taxon>Pecora</taxon>
        <taxon>Bovidae</taxon>
        <taxon>Caprinae</taxon>
        <taxon>Ovis</taxon>
    </lineage>
</organism>
<evidence type="ECO:0000256" key="2">
    <source>
        <dbReference type="ARBA" id="ARBA00022723"/>
    </source>
</evidence>
<dbReference type="AlphaFoldDB" id="A0A836AE60"/>
<keyword evidence="3" id="KW-0862">Zinc</keyword>
<evidence type="ECO:0000313" key="4">
    <source>
        <dbReference type="EMBL" id="KAG5207493.1"/>
    </source>
</evidence>
<dbReference type="SUPFAM" id="SSF51735">
    <property type="entry name" value="NAD(P)-binding Rossmann-fold domains"/>
    <property type="match status" value="1"/>
</dbReference>